<evidence type="ECO:0000313" key="1">
    <source>
        <dbReference type="EMBL" id="GAH11983.1"/>
    </source>
</evidence>
<gene>
    <name evidence="1" type="ORF">S01H4_64604</name>
</gene>
<name>X1ETP3_9ZZZZ</name>
<protein>
    <submittedName>
        <fullName evidence="1">Uncharacterized protein</fullName>
    </submittedName>
</protein>
<feature type="non-terminal residue" evidence="1">
    <location>
        <position position="124"/>
    </location>
</feature>
<organism evidence="1">
    <name type="scientific">marine sediment metagenome</name>
    <dbReference type="NCBI Taxonomy" id="412755"/>
    <lineage>
        <taxon>unclassified sequences</taxon>
        <taxon>metagenomes</taxon>
        <taxon>ecological metagenomes</taxon>
    </lineage>
</organism>
<proteinExistence type="predicted"/>
<comment type="caution">
    <text evidence="1">The sequence shown here is derived from an EMBL/GenBank/DDBJ whole genome shotgun (WGS) entry which is preliminary data.</text>
</comment>
<accession>X1ETP3</accession>
<sequence>DWRFEKGNLENPGTKIILELNKYGKNINLEEKLKEYFLCPEIEIKYRINGSEQRTFCSNWSLEQINKKFLKKDAVFENNVLTEIINFSKKDYDIIFGNYSEGAIDNLIIFNRGIYVGNFNIEGL</sequence>
<dbReference type="EMBL" id="BART01039235">
    <property type="protein sequence ID" value="GAH11983.1"/>
    <property type="molecule type" value="Genomic_DNA"/>
</dbReference>
<dbReference type="AlphaFoldDB" id="X1ETP3"/>
<reference evidence="1" key="1">
    <citation type="journal article" date="2014" name="Front. Microbiol.">
        <title>High frequency of phylogenetically diverse reductive dehalogenase-homologous genes in deep subseafloor sedimentary metagenomes.</title>
        <authorList>
            <person name="Kawai M."/>
            <person name="Futagami T."/>
            <person name="Toyoda A."/>
            <person name="Takaki Y."/>
            <person name="Nishi S."/>
            <person name="Hori S."/>
            <person name="Arai W."/>
            <person name="Tsubouchi T."/>
            <person name="Morono Y."/>
            <person name="Uchiyama I."/>
            <person name="Ito T."/>
            <person name="Fujiyama A."/>
            <person name="Inagaki F."/>
            <person name="Takami H."/>
        </authorList>
    </citation>
    <scope>NUCLEOTIDE SEQUENCE</scope>
    <source>
        <strain evidence="1">Expedition CK06-06</strain>
    </source>
</reference>
<feature type="non-terminal residue" evidence="1">
    <location>
        <position position="1"/>
    </location>
</feature>